<name>A0A386HQL9_9BACT</name>
<keyword evidence="4" id="KW-1185">Reference proteome</keyword>
<dbReference type="GO" id="GO:0016757">
    <property type="term" value="F:glycosyltransferase activity"/>
    <property type="evidence" value="ECO:0007669"/>
    <property type="project" value="TreeGrafter"/>
</dbReference>
<dbReference type="PANTHER" id="PTHR46401">
    <property type="entry name" value="GLYCOSYLTRANSFERASE WBBK-RELATED"/>
    <property type="match status" value="1"/>
</dbReference>
<dbReference type="OrthoDB" id="9768685at2"/>
<dbReference type="Gene3D" id="3.40.50.2000">
    <property type="entry name" value="Glycogen Phosphorylase B"/>
    <property type="match status" value="2"/>
</dbReference>
<dbReference type="Pfam" id="PF13439">
    <property type="entry name" value="Glyco_transf_4"/>
    <property type="match status" value="1"/>
</dbReference>
<organism evidence="3 4">
    <name type="scientific">Arachidicoccus soli</name>
    <dbReference type="NCBI Taxonomy" id="2341117"/>
    <lineage>
        <taxon>Bacteria</taxon>
        <taxon>Pseudomonadati</taxon>
        <taxon>Bacteroidota</taxon>
        <taxon>Chitinophagia</taxon>
        <taxon>Chitinophagales</taxon>
        <taxon>Chitinophagaceae</taxon>
        <taxon>Arachidicoccus</taxon>
    </lineage>
</organism>
<reference evidence="3 4" key="1">
    <citation type="submission" date="2018-09" db="EMBL/GenBank/DDBJ databases">
        <title>Arachidicoccus sp. nov., a bacterium isolated from soil.</title>
        <authorList>
            <person name="Weon H.-Y."/>
            <person name="Kwon S.-W."/>
            <person name="Lee S.A."/>
        </authorList>
    </citation>
    <scope>NUCLEOTIDE SEQUENCE [LARGE SCALE GENOMIC DNA]</scope>
    <source>
        <strain evidence="3 4">KIS59-12</strain>
    </source>
</reference>
<evidence type="ECO:0000259" key="2">
    <source>
        <dbReference type="Pfam" id="PF13439"/>
    </source>
</evidence>
<dbReference type="EMBL" id="CP032489">
    <property type="protein sequence ID" value="AYD47982.1"/>
    <property type="molecule type" value="Genomic_DNA"/>
</dbReference>
<dbReference type="GO" id="GO:0009103">
    <property type="term" value="P:lipopolysaccharide biosynthetic process"/>
    <property type="evidence" value="ECO:0007669"/>
    <property type="project" value="TreeGrafter"/>
</dbReference>
<sequence>MKALLQINTVVNTGSTGRIAEDIGNMAMENGWKSYIAYGRYGNSSNSNVIKIGSKLDNYIHVLFTRLFDKHGFASKRATRKFIRQIEKIKPDIIHLHNIHGYYLNIKILFDYLASVSIPIVWTLHDCWAYTGHCTHYTYSNCQKWRTHCNSCPEIHSYPKSLRDNSYKNFDLKRILFNSISNLTLVSVSKWLEKDVKQSFLMKNHICQIYNGVDLQQFKPVPSKHILSKLGIENKFVILGVASTWSNRKGLCDFMDLSKLLQPDEVILLVGLSNSQMKNLPIGIIGISRTENIEELVELYNAAAVFVNPTWEDNFPTTNLEALACGTPVITYATGGSIEAIDKDTGWIVEPGDIKGIYDIIFRLKEKHWDKYTYDCRERALKYFNKHDRFAEYFNMYSSLLNVHGNK</sequence>
<gene>
    <name evidence="3" type="ORF">D6B99_10500</name>
</gene>
<dbReference type="AlphaFoldDB" id="A0A386HQL9"/>
<evidence type="ECO:0000313" key="4">
    <source>
        <dbReference type="Proteomes" id="UP000266118"/>
    </source>
</evidence>
<dbReference type="PANTHER" id="PTHR46401:SF2">
    <property type="entry name" value="GLYCOSYLTRANSFERASE WBBK-RELATED"/>
    <property type="match status" value="1"/>
</dbReference>
<protein>
    <submittedName>
        <fullName evidence="3">Glycosyltransferase</fullName>
    </submittedName>
</protein>
<feature type="domain" description="Glycosyltransferase subfamily 4-like N-terminal" evidence="2">
    <location>
        <begin position="21"/>
        <end position="216"/>
    </location>
</feature>
<dbReference type="SUPFAM" id="SSF53756">
    <property type="entry name" value="UDP-Glycosyltransferase/glycogen phosphorylase"/>
    <property type="match status" value="1"/>
</dbReference>
<dbReference type="Pfam" id="PF13692">
    <property type="entry name" value="Glyco_trans_1_4"/>
    <property type="match status" value="1"/>
</dbReference>
<proteinExistence type="predicted"/>
<dbReference type="InterPro" id="IPR028098">
    <property type="entry name" value="Glyco_trans_4-like_N"/>
</dbReference>
<evidence type="ECO:0000256" key="1">
    <source>
        <dbReference type="ARBA" id="ARBA00022679"/>
    </source>
</evidence>
<evidence type="ECO:0000313" key="3">
    <source>
        <dbReference type="EMBL" id="AYD47982.1"/>
    </source>
</evidence>
<dbReference type="RefSeq" id="WP_119987964.1">
    <property type="nucleotide sequence ID" value="NZ_CP032489.1"/>
</dbReference>
<dbReference type="Proteomes" id="UP000266118">
    <property type="component" value="Chromosome"/>
</dbReference>
<accession>A0A386HQL9</accession>
<keyword evidence="1 3" id="KW-0808">Transferase</keyword>
<dbReference type="KEGG" id="ark:D6B99_10500"/>